<evidence type="ECO:0000256" key="3">
    <source>
        <dbReference type="ARBA" id="ARBA00022989"/>
    </source>
</evidence>
<evidence type="ECO:0000256" key="6">
    <source>
        <dbReference type="SAM" id="Phobius"/>
    </source>
</evidence>
<reference evidence="8" key="1">
    <citation type="journal article" date="2020" name="Stud. Mycol.">
        <title>101 Dothideomycetes genomes: A test case for predicting lifestyles and emergence of pathogens.</title>
        <authorList>
            <person name="Haridas S."/>
            <person name="Albert R."/>
            <person name="Binder M."/>
            <person name="Bloem J."/>
            <person name="LaButti K."/>
            <person name="Salamov A."/>
            <person name="Andreopoulos B."/>
            <person name="Baker S."/>
            <person name="Barry K."/>
            <person name="Bills G."/>
            <person name="Bluhm B."/>
            <person name="Cannon C."/>
            <person name="Castanera R."/>
            <person name="Culley D."/>
            <person name="Daum C."/>
            <person name="Ezra D."/>
            <person name="Gonzalez J."/>
            <person name="Henrissat B."/>
            <person name="Kuo A."/>
            <person name="Liang C."/>
            <person name="Lipzen A."/>
            <person name="Lutzoni F."/>
            <person name="Magnuson J."/>
            <person name="Mondo S."/>
            <person name="Nolan M."/>
            <person name="Ohm R."/>
            <person name="Pangilinan J."/>
            <person name="Park H.-J."/>
            <person name="Ramirez L."/>
            <person name="Alfaro M."/>
            <person name="Sun H."/>
            <person name="Tritt A."/>
            <person name="Yoshinaga Y."/>
            <person name="Zwiers L.-H."/>
            <person name="Turgeon B."/>
            <person name="Goodwin S."/>
            <person name="Spatafora J."/>
            <person name="Crous P."/>
            <person name="Grigoriev I."/>
        </authorList>
    </citation>
    <scope>NUCLEOTIDE SEQUENCE [LARGE SCALE GENOMIC DNA]</scope>
    <source>
        <strain evidence="8">CECT 20119</strain>
    </source>
</reference>
<dbReference type="InterPro" id="IPR007568">
    <property type="entry name" value="RTA1"/>
</dbReference>
<keyword evidence="2 6" id="KW-0812">Transmembrane</keyword>
<gene>
    <name evidence="7" type="ORF">BDZ85DRAFT_246067</name>
</gene>
<feature type="transmembrane region" description="Helical" evidence="6">
    <location>
        <begin position="122"/>
        <end position="145"/>
    </location>
</feature>
<evidence type="ECO:0000256" key="1">
    <source>
        <dbReference type="ARBA" id="ARBA00004141"/>
    </source>
</evidence>
<evidence type="ECO:0000313" key="7">
    <source>
        <dbReference type="EMBL" id="KAF2227517.1"/>
    </source>
</evidence>
<dbReference type="Pfam" id="PF04479">
    <property type="entry name" value="RTA1"/>
    <property type="match status" value="1"/>
</dbReference>
<sequence>MAVLRPLESGYYVWKYLPSIPAAAVFAALFAVGLVLLSIRMFRTKTWFVVPLLVGVVFECVGYVFRIICQPRTNALIPFIIQSLLLLVAPALYAASIYMVLGRLIRHINGQAYSVVPVRWMTKIFVIGDVVSFMVQGGGGGLMASSNRSTANMGNNLIIAGLVIQIVLFSFFAITAVIFHLRIRKAPVKEQYDTRVNWQRLMWMLYAASILILVRSVFRLIEYVQGQEGYLLKSEWTLYVFDATLMFLATMVFWWWYPAGIERPAVASSANSQDHGVPMVESPGYQGGHDTWGKGRQ</sequence>
<evidence type="ECO:0000256" key="2">
    <source>
        <dbReference type="ARBA" id="ARBA00022692"/>
    </source>
</evidence>
<feature type="transmembrane region" description="Helical" evidence="6">
    <location>
        <begin position="157"/>
        <end position="181"/>
    </location>
</feature>
<feature type="transmembrane region" description="Helical" evidence="6">
    <location>
        <begin position="80"/>
        <end position="101"/>
    </location>
</feature>
<comment type="subcellular location">
    <subcellularLocation>
        <location evidence="1">Membrane</location>
        <topology evidence="1">Multi-pass membrane protein</topology>
    </subcellularLocation>
</comment>
<feature type="region of interest" description="Disordered" evidence="5">
    <location>
        <begin position="272"/>
        <end position="297"/>
    </location>
</feature>
<dbReference type="AlphaFoldDB" id="A0A6A6GPC0"/>
<keyword evidence="3 6" id="KW-1133">Transmembrane helix</keyword>
<evidence type="ECO:0000256" key="5">
    <source>
        <dbReference type="SAM" id="MobiDB-lite"/>
    </source>
</evidence>
<keyword evidence="4 6" id="KW-0472">Membrane</keyword>
<dbReference type="GO" id="GO:0016020">
    <property type="term" value="C:membrane"/>
    <property type="evidence" value="ECO:0007669"/>
    <property type="project" value="UniProtKB-SubCell"/>
</dbReference>
<dbReference type="EMBL" id="ML992501">
    <property type="protein sequence ID" value="KAF2227517.1"/>
    <property type="molecule type" value="Genomic_DNA"/>
</dbReference>
<feature type="transmembrane region" description="Helical" evidence="6">
    <location>
        <begin position="201"/>
        <end position="218"/>
    </location>
</feature>
<feature type="transmembrane region" description="Helical" evidence="6">
    <location>
        <begin position="238"/>
        <end position="257"/>
    </location>
</feature>
<organism evidence="7 8">
    <name type="scientific">Elsinoe ampelina</name>
    <dbReference type="NCBI Taxonomy" id="302913"/>
    <lineage>
        <taxon>Eukaryota</taxon>
        <taxon>Fungi</taxon>
        <taxon>Dikarya</taxon>
        <taxon>Ascomycota</taxon>
        <taxon>Pezizomycotina</taxon>
        <taxon>Dothideomycetes</taxon>
        <taxon>Dothideomycetidae</taxon>
        <taxon>Myriangiales</taxon>
        <taxon>Elsinoaceae</taxon>
        <taxon>Elsinoe</taxon>
    </lineage>
</organism>
<keyword evidence="8" id="KW-1185">Reference proteome</keyword>
<accession>A0A6A6GPC0</accession>
<dbReference type="PANTHER" id="PTHR31465">
    <property type="entry name" value="PROTEIN RTA1-RELATED"/>
    <property type="match status" value="1"/>
</dbReference>
<evidence type="ECO:0000256" key="4">
    <source>
        <dbReference type="ARBA" id="ARBA00023136"/>
    </source>
</evidence>
<proteinExistence type="predicted"/>
<evidence type="ECO:0000313" key="8">
    <source>
        <dbReference type="Proteomes" id="UP000799538"/>
    </source>
</evidence>
<feature type="transmembrane region" description="Helical" evidence="6">
    <location>
        <begin position="20"/>
        <end position="39"/>
    </location>
</feature>
<name>A0A6A6GPC0_9PEZI</name>
<protein>
    <submittedName>
        <fullName evidence="7">RTA1 like protein-domain-containing protein</fullName>
    </submittedName>
</protein>
<dbReference type="Proteomes" id="UP000799538">
    <property type="component" value="Unassembled WGS sequence"/>
</dbReference>
<dbReference type="PANTHER" id="PTHR31465:SF1">
    <property type="entry name" value="PROTEIN RTA1-RELATED"/>
    <property type="match status" value="1"/>
</dbReference>
<dbReference type="OrthoDB" id="3358017at2759"/>
<feature type="transmembrane region" description="Helical" evidence="6">
    <location>
        <begin position="46"/>
        <end position="68"/>
    </location>
</feature>